<feature type="compositionally biased region" description="Basic and acidic residues" evidence="1">
    <location>
        <begin position="186"/>
        <end position="198"/>
    </location>
</feature>
<comment type="caution">
    <text evidence="2">The sequence shown here is derived from an EMBL/GenBank/DDBJ whole genome shotgun (WGS) entry which is preliminary data.</text>
</comment>
<feature type="region of interest" description="Disordered" evidence="1">
    <location>
        <begin position="106"/>
        <end position="128"/>
    </location>
</feature>
<feature type="region of interest" description="Disordered" evidence="1">
    <location>
        <begin position="369"/>
        <end position="422"/>
    </location>
</feature>
<sequence>MAPGPLPGHGPRRRRPGDRGSDCRLARRTHHPRLPGPVERRTGRRPGQDCRQHRARGRRARHPDRPCRPQGQRQQAVGGRRPHSGRRSARLGHHCAVGNCVRRQSAAGTEGHDAGRYRPRESRFRGVGPPRARCRFQVAGAALRPRLPGAKFLQRGRQPARRRIRRRLRRPQPLHAGNLGGRARSVAREPAADGALRRDRIRRPRRTDAGRIDRRHPRHARARPGPAQCQRGLLDPERQYPVGLAIPGADRRARAPRGRLAGGVVVGHRRAGSGQPRGGRRTDGPGDDRPRVPGQSALCVPDGGGVEGRPSDLDLAGAICALAGEVSPRLSVLRALLAVIPACAGNRRWRRGPGRGACRVNRARPARASGPCAVFSPRPARRPARRSSGPGLLPGNDRLQTGPTATRAARPRHPRPGRLTPPSADWKIFASTTCTCSRLTRSASAAARASVCSLSCLLSDFSSEKSFMARLLLRFEVALGIQRGHAAGAGAGDGLAVDMVLHVAGGKHAGSGGGGGHAFGARAGLDVAVVHVQLAFEDARVRLVADGHEQAVHGDLGDGAVVGRLQFQARDAAFVAQYFLQRVVVLDLDLAFGNLGVQAVDQDRFGAELVAAVDQRHFIGNVRQVQRFFHGRVAAADDGHFLVAIEETIARGAGGHAAAHEFLLGRQAQVLGRRAGGNDQGVARVLVAVAQQADRFFGQEGRVDVVEHDLGLEAFGVLQQALHQVRALHAHRVAGPVFHVGGGHQLAALLHARDQHRVQVGAGSVNGGAVAGRAGAEYQNAGVFGSDGHGGLLRRCWINPKWGQLQWRQGRDAYCIHAGNTRL</sequence>
<feature type="region of interest" description="Disordered" evidence="1">
    <location>
        <begin position="1"/>
        <end position="92"/>
    </location>
</feature>
<dbReference type="EMBL" id="BKCJ010000006">
    <property type="protein sequence ID" value="GEU28440.1"/>
    <property type="molecule type" value="Genomic_DNA"/>
</dbReference>
<feature type="region of interest" description="Disordered" evidence="1">
    <location>
        <begin position="154"/>
        <end position="305"/>
    </location>
</feature>
<protein>
    <submittedName>
        <fullName evidence="2">Uncharacterized protein</fullName>
    </submittedName>
</protein>
<accession>A0A699GFG7</accession>
<feature type="compositionally biased region" description="Basic and acidic residues" evidence="1">
    <location>
        <begin position="38"/>
        <end position="52"/>
    </location>
</feature>
<name>A0A699GFG7_TANCI</name>
<evidence type="ECO:0000313" key="2">
    <source>
        <dbReference type="EMBL" id="GEU28440.1"/>
    </source>
</evidence>
<feature type="compositionally biased region" description="Basic residues" evidence="1">
    <location>
        <begin position="53"/>
        <end position="62"/>
    </location>
</feature>
<gene>
    <name evidence="2" type="ORF">Tci_000418</name>
</gene>
<feature type="compositionally biased region" description="Basic and acidic residues" evidence="1">
    <location>
        <begin position="110"/>
        <end position="124"/>
    </location>
</feature>
<reference evidence="2" key="1">
    <citation type="journal article" date="2019" name="Sci. Rep.">
        <title>Draft genome of Tanacetum cinerariifolium, the natural source of mosquito coil.</title>
        <authorList>
            <person name="Yamashiro T."/>
            <person name="Shiraishi A."/>
            <person name="Satake H."/>
            <person name="Nakayama K."/>
        </authorList>
    </citation>
    <scope>NUCLEOTIDE SEQUENCE</scope>
</reference>
<feature type="compositionally biased region" description="Basic residues" evidence="1">
    <location>
        <begin position="213"/>
        <end position="222"/>
    </location>
</feature>
<dbReference type="AlphaFoldDB" id="A0A699GFG7"/>
<feature type="compositionally biased region" description="Low complexity" evidence="1">
    <location>
        <begin position="68"/>
        <end position="79"/>
    </location>
</feature>
<dbReference type="AntiFam" id="ANF00233">
    <property type="entry name" value="Shadow ORF (opposite trxB)"/>
</dbReference>
<organism evidence="2">
    <name type="scientific">Tanacetum cinerariifolium</name>
    <name type="common">Dalmatian daisy</name>
    <name type="synonym">Chrysanthemum cinerariifolium</name>
    <dbReference type="NCBI Taxonomy" id="118510"/>
    <lineage>
        <taxon>Eukaryota</taxon>
        <taxon>Viridiplantae</taxon>
        <taxon>Streptophyta</taxon>
        <taxon>Embryophyta</taxon>
        <taxon>Tracheophyta</taxon>
        <taxon>Spermatophyta</taxon>
        <taxon>Magnoliopsida</taxon>
        <taxon>eudicotyledons</taxon>
        <taxon>Gunneridae</taxon>
        <taxon>Pentapetalae</taxon>
        <taxon>asterids</taxon>
        <taxon>campanulids</taxon>
        <taxon>Asterales</taxon>
        <taxon>Asteraceae</taxon>
        <taxon>Asteroideae</taxon>
        <taxon>Anthemideae</taxon>
        <taxon>Anthemidinae</taxon>
        <taxon>Tanacetum</taxon>
    </lineage>
</organism>
<proteinExistence type="predicted"/>
<feature type="compositionally biased region" description="Basic residues" evidence="1">
    <location>
        <begin position="80"/>
        <end position="92"/>
    </location>
</feature>
<evidence type="ECO:0000256" key="1">
    <source>
        <dbReference type="SAM" id="MobiDB-lite"/>
    </source>
</evidence>
<feature type="compositionally biased region" description="Basic and acidic residues" evidence="1">
    <location>
        <begin position="280"/>
        <end position="291"/>
    </location>
</feature>
<feature type="compositionally biased region" description="Basic residues" evidence="1">
    <location>
        <begin position="158"/>
        <end position="172"/>
    </location>
</feature>